<dbReference type="EMBL" id="QZBD01000027">
    <property type="protein sequence ID" value="THY35209.1"/>
    <property type="molecule type" value="Genomic_DNA"/>
</dbReference>
<sequence>MTGYRGALDLSNELLHDILDLIAADPERLVSVDKRAYLSQESFRPDPLPSQDQVVNIGKFRLLCRRFAALGASHQFARVTTRFSSKGLARLEAIADQPHLAKHVKKFSYKVPYFCTQGRESIQSLDPHIQQTIGKTNVERFRCKIQEQQRIVKSEKDARVLRKAMLAFTALQHVQILRVQDQEDEKLLTYIRHNQNITPLVELKWAPACAHSARTIGNALLDARSPCSRFSSPMLSPQSALVLAETPTGSFSTLAERLTCLELHFDDGYFDDGTDLEVRMFELSHLFRTVFTAAVNMEAIHVGFPSHRPIGLPLETIFHNVRWSKLIAFGIQGWRLHADEIIEFAQRHRDRLRGLRLRDVMLREGSMWKDILSFLHTDMRRLDWVSLRRIDYASHFDELWENAGIELPDDPPGGLSDSDEDDMDDAYWDEAEQQEDLNQETPDWDSVNMSDSDHFDSDDDEHGRAAHEMDFPPLNSPDTPNSVPWCNCNGRAFPLGIDDLGDDGISVDNRKWKMWEKWVLGRCPEHDPR</sequence>
<evidence type="ECO:0000313" key="3">
    <source>
        <dbReference type="Proteomes" id="UP000306584"/>
    </source>
</evidence>
<comment type="caution">
    <text evidence="2">The sequence shown here is derived from an EMBL/GenBank/DDBJ whole genome shotgun (WGS) entry which is preliminary data.</text>
</comment>
<feature type="compositionally biased region" description="Basic and acidic residues" evidence="1">
    <location>
        <begin position="451"/>
        <end position="470"/>
    </location>
</feature>
<dbReference type="Proteomes" id="UP000306584">
    <property type="component" value="Unassembled WGS sequence"/>
</dbReference>
<protein>
    <submittedName>
        <fullName evidence="2">Uncharacterized protein</fullName>
    </submittedName>
</protein>
<proteinExistence type="predicted"/>
<reference evidence="2 3" key="1">
    <citation type="submission" date="2018-10" db="EMBL/GenBank/DDBJ databases">
        <title>Fifty Aureobasidium pullulans genomes reveal a recombining polyextremotolerant generalist.</title>
        <authorList>
            <person name="Gostincar C."/>
            <person name="Turk M."/>
            <person name="Zajc J."/>
            <person name="Gunde-Cimerman N."/>
        </authorList>
    </citation>
    <scope>NUCLEOTIDE SEQUENCE [LARGE SCALE GENOMIC DNA]</scope>
    <source>
        <strain evidence="2 3">EXF-6604</strain>
    </source>
</reference>
<name>A0A4S9LYV5_AURPU</name>
<dbReference type="AlphaFoldDB" id="A0A4S9LYV5"/>
<feature type="compositionally biased region" description="Acidic residues" evidence="1">
    <location>
        <begin position="417"/>
        <end position="438"/>
    </location>
</feature>
<evidence type="ECO:0000313" key="2">
    <source>
        <dbReference type="EMBL" id="THY35209.1"/>
    </source>
</evidence>
<gene>
    <name evidence="2" type="ORF">D6D01_01507</name>
</gene>
<feature type="region of interest" description="Disordered" evidence="1">
    <location>
        <begin position="403"/>
        <end position="478"/>
    </location>
</feature>
<accession>A0A4S9LYV5</accession>
<organism evidence="2 3">
    <name type="scientific">Aureobasidium pullulans</name>
    <name type="common">Black yeast</name>
    <name type="synonym">Pullularia pullulans</name>
    <dbReference type="NCBI Taxonomy" id="5580"/>
    <lineage>
        <taxon>Eukaryota</taxon>
        <taxon>Fungi</taxon>
        <taxon>Dikarya</taxon>
        <taxon>Ascomycota</taxon>
        <taxon>Pezizomycotina</taxon>
        <taxon>Dothideomycetes</taxon>
        <taxon>Dothideomycetidae</taxon>
        <taxon>Dothideales</taxon>
        <taxon>Saccotheciaceae</taxon>
        <taxon>Aureobasidium</taxon>
    </lineage>
</organism>
<evidence type="ECO:0000256" key="1">
    <source>
        <dbReference type="SAM" id="MobiDB-lite"/>
    </source>
</evidence>